<dbReference type="PANTHER" id="PTHR19288:SF95">
    <property type="entry name" value="D-GLYCEROL 3-PHOSPHATE PHOSPHATASE"/>
    <property type="match status" value="1"/>
</dbReference>
<dbReference type="Pfam" id="PF18407">
    <property type="entry name" value="GNAT_like"/>
    <property type="match status" value="1"/>
</dbReference>
<dbReference type="Pfam" id="PF13242">
    <property type="entry name" value="Hydrolase_like"/>
    <property type="match status" value="1"/>
</dbReference>
<evidence type="ECO:0000313" key="2">
    <source>
        <dbReference type="EMBL" id="UWZ34878.1"/>
    </source>
</evidence>
<dbReference type="Proteomes" id="UP001058271">
    <property type="component" value="Chromosome"/>
</dbReference>
<reference evidence="2" key="1">
    <citation type="submission" date="2021-04" db="EMBL/GenBank/DDBJ databases">
        <title>Biosynthetic gene clusters of Dactylosporangioum roseum.</title>
        <authorList>
            <person name="Hartkoorn R.C."/>
            <person name="Beaudoing E."/>
            <person name="Hot D."/>
            <person name="Moureu S."/>
        </authorList>
    </citation>
    <scope>NUCLEOTIDE SEQUENCE</scope>
    <source>
        <strain evidence="2">NRRL B-16295</strain>
    </source>
</reference>
<gene>
    <name evidence="2" type="ORF">Drose_27340</name>
</gene>
<dbReference type="InterPro" id="IPR023214">
    <property type="entry name" value="HAD_sf"/>
</dbReference>
<proteinExistence type="predicted"/>
<keyword evidence="3" id="KW-1185">Reference proteome</keyword>
<dbReference type="GO" id="GO:0016787">
    <property type="term" value="F:hydrolase activity"/>
    <property type="evidence" value="ECO:0007669"/>
    <property type="project" value="UniProtKB-KW"/>
</dbReference>
<dbReference type="InterPro" id="IPR036412">
    <property type="entry name" value="HAD-like_sf"/>
</dbReference>
<dbReference type="Gene3D" id="3.40.50.1000">
    <property type="entry name" value="HAD superfamily/HAD-like"/>
    <property type="match status" value="2"/>
</dbReference>
<accession>A0ABY5Z284</accession>
<feature type="domain" description="GCN5-related N-acetyltransferase-like" evidence="1">
    <location>
        <begin position="289"/>
        <end position="341"/>
    </location>
</feature>
<evidence type="ECO:0000259" key="1">
    <source>
        <dbReference type="Pfam" id="PF18407"/>
    </source>
</evidence>
<dbReference type="RefSeq" id="WP_260724223.1">
    <property type="nucleotide sequence ID" value="NZ_BAAABS010000052.1"/>
</dbReference>
<keyword evidence="2" id="KW-0378">Hydrolase</keyword>
<dbReference type="SUPFAM" id="SSF56784">
    <property type="entry name" value="HAD-like"/>
    <property type="match status" value="1"/>
</dbReference>
<dbReference type="EMBL" id="CP073721">
    <property type="protein sequence ID" value="UWZ34878.1"/>
    <property type="molecule type" value="Genomic_DNA"/>
</dbReference>
<dbReference type="Pfam" id="PF13344">
    <property type="entry name" value="Hydrolase_6"/>
    <property type="match status" value="1"/>
</dbReference>
<dbReference type="InterPro" id="IPR041065">
    <property type="entry name" value="GNAT-like"/>
</dbReference>
<protein>
    <submittedName>
        <fullName evidence="2">HAD-IIA family hydrolase</fullName>
    </submittedName>
</protein>
<organism evidence="2 3">
    <name type="scientific">Dactylosporangium roseum</name>
    <dbReference type="NCBI Taxonomy" id="47989"/>
    <lineage>
        <taxon>Bacteria</taxon>
        <taxon>Bacillati</taxon>
        <taxon>Actinomycetota</taxon>
        <taxon>Actinomycetes</taxon>
        <taxon>Micromonosporales</taxon>
        <taxon>Micromonosporaceae</taxon>
        <taxon>Dactylosporangium</taxon>
    </lineage>
</organism>
<evidence type="ECO:0000313" key="3">
    <source>
        <dbReference type="Proteomes" id="UP001058271"/>
    </source>
</evidence>
<dbReference type="NCBIfam" id="TIGR01460">
    <property type="entry name" value="HAD-SF-IIA"/>
    <property type="match status" value="1"/>
</dbReference>
<dbReference type="InterPro" id="IPR006357">
    <property type="entry name" value="HAD-SF_hydro_IIA"/>
</dbReference>
<dbReference type="PANTHER" id="PTHR19288">
    <property type="entry name" value="4-NITROPHENYLPHOSPHATASE-RELATED"/>
    <property type="match status" value="1"/>
</dbReference>
<sequence>MADTPESQGPAGAAHSSEGDLVSRYDLVVFDLDGVLYLVDQVVPGAAEACARLRERGIPSAYATNNASRLPTDVAALLTRIGIPAEAREVVTSAHATALLLAERYPAGTPVLILGAPALRDEVVGVGLRPVTEAEEARVVVQGYGPDVRMRDLGDASVAIRGGADWIATNADRTLPSPRGPLPGNGSLVVALATALGRQPDTIVGKPDPGLFLEAARERSATRPLVVGDRLDTDIEGANRAGMDSLLVLTGVSDAAELLAAPPERRPTFVAEDLGGLFERAQPVRLPTQWRVRELDGRWELSGDGRRVDALAALCAVAWAAGEVHPVVPAGDAAAAALKWLKL</sequence>
<name>A0ABY5Z284_9ACTN</name>